<dbReference type="OrthoDB" id="1751165at2"/>
<dbReference type="RefSeq" id="WP_050379069.1">
    <property type="nucleotide sequence ID" value="NZ_LGSS01000036.1"/>
</dbReference>
<proteinExistence type="predicted"/>
<gene>
    <name evidence="1" type="ORF">CLPU_36c00120</name>
</gene>
<dbReference type="InterPro" id="IPR006448">
    <property type="entry name" value="Phage_term_ssu_P27"/>
</dbReference>
<dbReference type="PATRIC" id="fig|1503.3.peg.1843"/>
<dbReference type="EMBL" id="LGSS01000036">
    <property type="protein sequence ID" value="KNF06996.1"/>
    <property type="molecule type" value="Genomic_DNA"/>
</dbReference>
<evidence type="ECO:0000313" key="1">
    <source>
        <dbReference type="EMBL" id="KNF06996.1"/>
    </source>
</evidence>
<dbReference type="NCBIfam" id="TIGR01558">
    <property type="entry name" value="sm_term_P27"/>
    <property type="match status" value="1"/>
</dbReference>
<organism evidence="1 2">
    <name type="scientific">Gottschalkia purinilytica</name>
    <name type="common">Clostridium purinilyticum</name>
    <dbReference type="NCBI Taxonomy" id="1503"/>
    <lineage>
        <taxon>Bacteria</taxon>
        <taxon>Bacillati</taxon>
        <taxon>Bacillota</taxon>
        <taxon>Tissierellia</taxon>
        <taxon>Tissierellales</taxon>
        <taxon>Gottschalkiaceae</taxon>
        <taxon>Gottschalkia</taxon>
    </lineage>
</organism>
<sequence>MARPRQPIELIMAKGKKNLTKKEIEERKNTEVRAKRDNIVAPSYLTDDLKEEFNRIASELINIEIMSNLDCEALARFIVSESQYQKVTLKILKMKTIGPTYVELLKVQEKLFKMCRQSASDLGLTISSRCKLVIPKKEENKEKTEEEKMFGSQL</sequence>
<accession>A0A0L0W685</accession>
<keyword evidence="2" id="KW-1185">Reference proteome</keyword>
<dbReference type="STRING" id="1503.CLPU_36c00120"/>
<name>A0A0L0W685_GOTPU</name>
<evidence type="ECO:0000313" key="2">
    <source>
        <dbReference type="Proteomes" id="UP000037267"/>
    </source>
</evidence>
<reference evidence="2" key="1">
    <citation type="submission" date="2015-07" db="EMBL/GenBank/DDBJ databases">
        <title>Draft genome sequence of the purine-degrading Gottschalkia purinilyticum DSM 1384 (formerly Clostridium purinilyticum).</title>
        <authorList>
            <person name="Poehlein A."/>
            <person name="Schiel-Bengelsdorf B."/>
            <person name="Bengelsdorf F.R."/>
            <person name="Daniel R."/>
            <person name="Duerre P."/>
        </authorList>
    </citation>
    <scope>NUCLEOTIDE SEQUENCE [LARGE SCALE GENOMIC DNA]</scope>
    <source>
        <strain evidence="2">DSM 1384</strain>
    </source>
</reference>
<dbReference type="Pfam" id="PF05119">
    <property type="entry name" value="Terminase_4"/>
    <property type="match status" value="1"/>
</dbReference>
<dbReference type="Proteomes" id="UP000037267">
    <property type="component" value="Unassembled WGS sequence"/>
</dbReference>
<dbReference type="AlphaFoldDB" id="A0A0L0W685"/>
<protein>
    <submittedName>
        <fullName evidence="1">Phage terminase, small subunit, putative, P27 family</fullName>
    </submittedName>
</protein>
<comment type="caution">
    <text evidence="1">The sequence shown here is derived from an EMBL/GenBank/DDBJ whole genome shotgun (WGS) entry which is preliminary data.</text>
</comment>